<gene>
    <name evidence="1" type="ORF">NQ317_017967</name>
</gene>
<reference evidence="1" key="1">
    <citation type="journal article" date="2023" name="Insect Mol. Biol.">
        <title>Genome sequencing provides insights into the evolution of gene families encoding plant cell wall-degrading enzymes in longhorned beetles.</title>
        <authorList>
            <person name="Shin N.R."/>
            <person name="Okamura Y."/>
            <person name="Kirsch R."/>
            <person name="Pauchet Y."/>
        </authorList>
    </citation>
    <scope>NUCLEOTIDE SEQUENCE</scope>
    <source>
        <strain evidence="1">MMC_N1</strain>
    </source>
</reference>
<evidence type="ECO:0000313" key="1">
    <source>
        <dbReference type="EMBL" id="KAJ8979124.1"/>
    </source>
</evidence>
<evidence type="ECO:0000313" key="2">
    <source>
        <dbReference type="Proteomes" id="UP001162164"/>
    </source>
</evidence>
<accession>A0ABQ9JME4</accession>
<keyword evidence="2" id="KW-1185">Reference proteome</keyword>
<dbReference type="InterPro" id="IPR019382">
    <property type="entry name" value="eIF3l"/>
</dbReference>
<comment type="caution">
    <text evidence="1">The sequence shown here is derived from an EMBL/GenBank/DDBJ whole genome shotgun (WGS) entry which is preliminary data.</text>
</comment>
<organism evidence="1 2">
    <name type="scientific">Molorchus minor</name>
    <dbReference type="NCBI Taxonomy" id="1323400"/>
    <lineage>
        <taxon>Eukaryota</taxon>
        <taxon>Metazoa</taxon>
        <taxon>Ecdysozoa</taxon>
        <taxon>Arthropoda</taxon>
        <taxon>Hexapoda</taxon>
        <taxon>Insecta</taxon>
        <taxon>Pterygota</taxon>
        <taxon>Neoptera</taxon>
        <taxon>Endopterygota</taxon>
        <taxon>Coleoptera</taxon>
        <taxon>Polyphaga</taxon>
        <taxon>Cucujiformia</taxon>
        <taxon>Chrysomeloidea</taxon>
        <taxon>Cerambycidae</taxon>
        <taxon>Lamiinae</taxon>
        <taxon>Monochamini</taxon>
        <taxon>Molorchus</taxon>
    </lineage>
</organism>
<dbReference type="Pfam" id="PF10255">
    <property type="entry name" value="Paf67"/>
    <property type="match status" value="1"/>
</dbReference>
<dbReference type="Proteomes" id="UP001162164">
    <property type="component" value="Unassembled WGS sequence"/>
</dbReference>
<protein>
    <submittedName>
        <fullName evidence="1">Uncharacterized protein</fullName>
    </submittedName>
</protein>
<proteinExistence type="predicted"/>
<sequence length="78" mass="9062">MQSLIIHLLCFKYKMKHVVWSKGASGLEGKFQSGSEIIEDVRPFKLLDFYIDDDMIHIADTKSGTPLWRVLYQEDTEV</sequence>
<dbReference type="EMBL" id="JAPWTJ010000370">
    <property type="protein sequence ID" value="KAJ8979124.1"/>
    <property type="molecule type" value="Genomic_DNA"/>
</dbReference>
<name>A0ABQ9JME4_9CUCU</name>